<reference evidence="3 4" key="1">
    <citation type="submission" date="2023-06" db="EMBL/GenBank/DDBJ databases">
        <authorList>
            <person name="Oyuntsetseg B."/>
            <person name="Kim S.B."/>
        </authorList>
    </citation>
    <scope>NUCLEOTIDE SEQUENCE [LARGE SCALE GENOMIC DNA]</scope>
    <source>
        <strain evidence="3 4">2-15</strain>
    </source>
</reference>
<protein>
    <submittedName>
        <fullName evidence="3">ATP-binding protein</fullName>
        <ecNumber evidence="3">2.7.13.3</ecNumber>
    </submittedName>
</protein>
<sequence length="142" mass="14933">MAPAGDLGAPVTPELRVTSAARTGDVTKVRHKLTSWVAAHHPPPDLVGDIALAAYEALVNTAEHAYPAGAAGDVELCAQHQPGLIRVTVTDFGRWERSASAPDPSRGRGLALIRILSDDAKIVRTGAGTTVTMTWRLHPDGT</sequence>
<dbReference type="EMBL" id="CP127294">
    <property type="protein sequence ID" value="WIX82780.1"/>
    <property type="molecule type" value="Genomic_DNA"/>
</dbReference>
<accession>A0A9Y2MVD3</accession>
<keyword evidence="3" id="KW-0808">Transferase</keyword>
<dbReference type="Pfam" id="PF13581">
    <property type="entry name" value="HATPase_c_2"/>
    <property type="match status" value="1"/>
</dbReference>
<dbReference type="InterPro" id="IPR003594">
    <property type="entry name" value="HATPase_dom"/>
</dbReference>
<gene>
    <name evidence="3" type="ORF">QRX50_19375</name>
</gene>
<dbReference type="GO" id="GO:0004673">
    <property type="term" value="F:protein histidine kinase activity"/>
    <property type="evidence" value="ECO:0007669"/>
    <property type="project" value="UniProtKB-EC"/>
</dbReference>
<keyword evidence="3" id="KW-0547">Nucleotide-binding</keyword>
<keyword evidence="1" id="KW-0723">Serine/threonine-protein kinase</keyword>
<dbReference type="AlphaFoldDB" id="A0A9Y2MVD3"/>
<dbReference type="InterPro" id="IPR036890">
    <property type="entry name" value="HATPase_C_sf"/>
</dbReference>
<dbReference type="CDD" id="cd16936">
    <property type="entry name" value="HATPase_RsbW-like"/>
    <property type="match status" value="1"/>
</dbReference>
<dbReference type="RefSeq" id="WP_285973345.1">
    <property type="nucleotide sequence ID" value="NZ_CP127294.1"/>
</dbReference>
<feature type="domain" description="Histidine kinase/HSP90-like ATPase" evidence="2">
    <location>
        <begin position="21"/>
        <end position="135"/>
    </location>
</feature>
<dbReference type="Proteomes" id="UP001236014">
    <property type="component" value="Chromosome"/>
</dbReference>
<dbReference type="SUPFAM" id="SSF55874">
    <property type="entry name" value="ATPase domain of HSP90 chaperone/DNA topoisomerase II/histidine kinase"/>
    <property type="match status" value="1"/>
</dbReference>
<evidence type="ECO:0000259" key="2">
    <source>
        <dbReference type="Pfam" id="PF13581"/>
    </source>
</evidence>
<organism evidence="3 4">
    <name type="scientific">Amycolatopsis carbonis</name>
    <dbReference type="NCBI Taxonomy" id="715471"/>
    <lineage>
        <taxon>Bacteria</taxon>
        <taxon>Bacillati</taxon>
        <taxon>Actinomycetota</taxon>
        <taxon>Actinomycetes</taxon>
        <taxon>Pseudonocardiales</taxon>
        <taxon>Pseudonocardiaceae</taxon>
        <taxon>Amycolatopsis</taxon>
    </lineage>
</organism>
<keyword evidence="1" id="KW-0418">Kinase</keyword>
<dbReference type="InterPro" id="IPR050267">
    <property type="entry name" value="Anti-sigma-factor_SerPK"/>
</dbReference>
<dbReference type="GO" id="GO:0004674">
    <property type="term" value="F:protein serine/threonine kinase activity"/>
    <property type="evidence" value="ECO:0007669"/>
    <property type="project" value="UniProtKB-KW"/>
</dbReference>
<keyword evidence="3" id="KW-0067">ATP-binding</keyword>
<name>A0A9Y2MVD3_9PSEU</name>
<dbReference type="PANTHER" id="PTHR35526:SF3">
    <property type="entry name" value="ANTI-SIGMA-F FACTOR RSBW"/>
    <property type="match status" value="1"/>
</dbReference>
<evidence type="ECO:0000256" key="1">
    <source>
        <dbReference type="ARBA" id="ARBA00022527"/>
    </source>
</evidence>
<dbReference type="KEGG" id="acab:QRX50_19375"/>
<evidence type="ECO:0000313" key="4">
    <source>
        <dbReference type="Proteomes" id="UP001236014"/>
    </source>
</evidence>
<dbReference type="PANTHER" id="PTHR35526">
    <property type="entry name" value="ANTI-SIGMA-F FACTOR RSBW-RELATED"/>
    <property type="match status" value="1"/>
</dbReference>
<keyword evidence="4" id="KW-1185">Reference proteome</keyword>
<proteinExistence type="predicted"/>
<dbReference type="GO" id="GO:0005524">
    <property type="term" value="F:ATP binding"/>
    <property type="evidence" value="ECO:0007669"/>
    <property type="project" value="UniProtKB-KW"/>
</dbReference>
<dbReference type="EC" id="2.7.13.3" evidence="3"/>
<dbReference type="Gene3D" id="3.30.565.10">
    <property type="entry name" value="Histidine kinase-like ATPase, C-terminal domain"/>
    <property type="match status" value="1"/>
</dbReference>
<evidence type="ECO:0000313" key="3">
    <source>
        <dbReference type="EMBL" id="WIX82780.1"/>
    </source>
</evidence>